<dbReference type="OrthoDB" id="601405at2759"/>
<keyword evidence="10" id="KW-1185">Reference proteome</keyword>
<gene>
    <name evidence="9" type="ORF">NMOB1V02_LOCUS2562</name>
</gene>
<feature type="region of interest" description="Disordered" evidence="7">
    <location>
        <begin position="148"/>
        <end position="169"/>
    </location>
</feature>
<comment type="similarity">
    <text evidence="2">Belongs to the NC2 beta/DR1 family.</text>
</comment>
<dbReference type="PANTHER" id="PTHR46138:SF1">
    <property type="entry name" value="PROTEIN DR1"/>
    <property type="match status" value="1"/>
</dbReference>
<evidence type="ECO:0000256" key="7">
    <source>
        <dbReference type="SAM" id="MobiDB-lite"/>
    </source>
</evidence>
<sequence>MCDAEDELTIPRASINKMMKEMLPNVRVSNEAKELVMNCCTEFVHVIASRANEVCNQNQKKTIMPDHVLGALNEAGFGDFVNEAKEVLKGCKEMQAQRRKHSTRLENLGIPEEELLRQQQELFAKAREEQLQVETQQWQQIQAEVQKKLEEENRGSTSTAVVDEDDDYS</sequence>
<evidence type="ECO:0000256" key="1">
    <source>
        <dbReference type="ARBA" id="ARBA00004123"/>
    </source>
</evidence>
<organism evidence="9">
    <name type="scientific">Notodromas monacha</name>
    <dbReference type="NCBI Taxonomy" id="399045"/>
    <lineage>
        <taxon>Eukaryota</taxon>
        <taxon>Metazoa</taxon>
        <taxon>Ecdysozoa</taxon>
        <taxon>Arthropoda</taxon>
        <taxon>Crustacea</taxon>
        <taxon>Oligostraca</taxon>
        <taxon>Ostracoda</taxon>
        <taxon>Podocopa</taxon>
        <taxon>Podocopida</taxon>
        <taxon>Cypridocopina</taxon>
        <taxon>Cypridoidea</taxon>
        <taxon>Cyprididae</taxon>
        <taxon>Notodromas</taxon>
    </lineage>
</organism>
<evidence type="ECO:0000259" key="8">
    <source>
        <dbReference type="Pfam" id="PF00808"/>
    </source>
</evidence>
<dbReference type="AlphaFoldDB" id="A0A7R9BHR3"/>
<dbReference type="GO" id="GO:0000122">
    <property type="term" value="P:negative regulation of transcription by RNA polymerase II"/>
    <property type="evidence" value="ECO:0007669"/>
    <property type="project" value="InterPro"/>
</dbReference>
<dbReference type="CDD" id="cd22905">
    <property type="entry name" value="HFD_Dr1"/>
    <property type="match status" value="1"/>
</dbReference>
<evidence type="ECO:0000313" key="9">
    <source>
        <dbReference type="EMBL" id="CAD7274740.1"/>
    </source>
</evidence>
<protein>
    <recommendedName>
        <fullName evidence="3">Protein Dr1</fullName>
    </recommendedName>
    <alternativeName>
        <fullName evidence="6">Down-regulator of transcription 1</fullName>
    </alternativeName>
    <alternativeName>
        <fullName evidence="5">Negative cofactor 2-beta</fullName>
    </alternativeName>
</protein>
<dbReference type="EMBL" id="CAJPEX010000291">
    <property type="protein sequence ID" value="CAG0914892.1"/>
    <property type="molecule type" value="Genomic_DNA"/>
</dbReference>
<dbReference type="GO" id="GO:0017025">
    <property type="term" value="F:TBP-class protein binding"/>
    <property type="evidence" value="ECO:0007669"/>
    <property type="project" value="TreeGrafter"/>
</dbReference>
<reference evidence="9" key="1">
    <citation type="submission" date="2020-11" db="EMBL/GenBank/DDBJ databases">
        <authorList>
            <person name="Tran Van P."/>
        </authorList>
    </citation>
    <scope>NUCLEOTIDE SEQUENCE</scope>
</reference>
<dbReference type="SUPFAM" id="SSF47113">
    <property type="entry name" value="Histone-fold"/>
    <property type="match status" value="1"/>
</dbReference>
<name>A0A7R9BHR3_9CRUS</name>
<dbReference type="GO" id="GO:0051123">
    <property type="term" value="P:RNA polymerase II preinitiation complex assembly"/>
    <property type="evidence" value="ECO:0007669"/>
    <property type="project" value="TreeGrafter"/>
</dbReference>
<dbReference type="Proteomes" id="UP000678499">
    <property type="component" value="Unassembled WGS sequence"/>
</dbReference>
<dbReference type="GO" id="GO:0016251">
    <property type="term" value="F:RNA polymerase II general transcription initiation factor activity"/>
    <property type="evidence" value="ECO:0007669"/>
    <property type="project" value="TreeGrafter"/>
</dbReference>
<dbReference type="GO" id="GO:0017054">
    <property type="term" value="C:negative cofactor 2 complex"/>
    <property type="evidence" value="ECO:0007669"/>
    <property type="project" value="InterPro"/>
</dbReference>
<evidence type="ECO:0000256" key="2">
    <source>
        <dbReference type="ARBA" id="ARBA00009245"/>
    </source>
</evidence>
<dbReference type="EMBL" id="OA882328">
    <property type="protein sequence ID" value="CAD7274740.1"/>
    <property type="molecule type" value="Genomic_DNA"/>
</dbReference>
<accession>A0A7R9BHR3</accession>
<evidence type="ECO:0000256" key="4">
    <source>
        <dbReference type="ARBA" id="ARBA00023242"/>
    </source>
</evidence>
<dbReference type="InterPro" id="IPR009072">
    <property type="entry name" value="Histone-fold"/>
</dbReference>
<evidence type="ECO:0000256" key="5">
    <source>
        <dbReference type="ARBA" id="ARBA00030451"/>
    </source>
</evidence>
<evidence type="ECO:0000256" key="3">
    <source>
        <dbReference type="ARBA" id="ARBA00018742"/>
    </source>
</evidence>
<dbReference type="Gene3D" id="1.10.20.10">
    <property type="entry name" value="Histone, subunit A"/>
    <property type="match status" value="1"/>
</dbReference>
<evidence type="ECO:0000256" key="6">
    <source>
        <dbReference type="ARBA" id="ARBA00032651"/>
    </source>
</evidence>
<dbReference type="InterPro" id="IPR003958">
    <property type="entry name" value="CBFA_NFYB_domain"/>
</dbReference>
<dbReference type="FunFam" id="1.10.20.10:FF:000019">
    <property type="entry name" value="Negative cofactor 2 beta"/>
    <property type="match status" value="1"/>
</dbReference>
<dbReference type="InterPro" id="IPR042225">
    <property type="entry name" value="Ncb2"/>
</dbReference>
<keyword evidence="4" id="KW-0539">Nucleus</keyword>
<comment type="subcellular location">
    <subcellularLocation>
        <location evidence="1">Nucleus</location>
    </subcellularLocation>
</comment>
<evidence type="ECO:0000313" key="10">
    <source>
        <dbReference type="Proteomes" id="UP000678499"/>
    </source>
</evidence>
<proteinExistence type="inferred from homology"/>
<dbReference type="GO" id="GO:0046982">
    <property type="term" value="F:protein heterodimerization activity"/>
    <property type="evidence" value="ECO:0007669"/>
    <property type="project" value="InterPro"/>
</dbReference>
<dbReference type="PANTHER" id="PTHR46138">
    <property type="entry name" value="PROTEIN DR1"/>
    <property type="match status" value="1"/>
</dbReference>
<dbReference type="Pfam" id="PF00808">
    <property type="entry name" value="CBFD_NFYB_HMF"/>
    <property type="match status" value="1"/>
</dbReference>
<feature type="domain" description="Transcription factor CBF/NF-Y/archaeal histone" evidence="8">
    <location>
        <begin position="9"/>
        <end position="72"/>
    </location>
</feature>